<dbReference type="Gene3D" id="3.40.50.300">
    <property type="entry name" value="P-loop containing nucleotide triphosphate hydrolases"/>
    <property type="match status" value="1"/>
</dbReference>
<evidence type="ECO:0000256" key="4">
    <source>
        <dbReference type="SAM" id="Coils"/>
    </source>
</evidence>
<gene>
    <name evidence="6" type="ORF">GCM10009855_04330</name>
</gene>
<accession>A0ABN3H410</accession>
<evidence type="ECO:0000256" key="1">
    <source>
        <dbReference type="ARBA" id="ARBA00022741"/>
    </source>
</evidence>
<organism evidence="6 7">
    <name type="scientific">Gordonia cholesterolivorans</name>
    <dbReference type="NCBI Taxonomy" id="559625"/>
    <lineage>
        <taxon>Bacteria</taxon>
        <taxon>Bacillati</taxon>
        <taxon>Actinomycetota</taxon>
        <taxon>Actinomycetes</taxon>
        <taxon>Mycobacteriales</taxon>
        <taxon>Gordoniaceae</taxon>
        <taxon>Gordonia</taxon>
    </lineage>
</organism>
<dbReference type="PANTHER" id="PTHR22683:SF41">
    <property type="entry name" value="DNA TRANSLOCASE FTSK"/>
    <property type="match status" value="1"/>
</dbReference>
<keyword evidence="7" id="KW-1185">Reference proteome</keyword>
<reference evidence="6 7" key="1">
    <citation type="journal article" date="2019" name="Int. J. Syst. Evol. Microbiol.">
        <title>The Global Catalogue of Microorganisms (GCM) 10K type strain sequencing project: providing services to taxonomists for standard genome sequencing and annotation.</title>
        <authorList>
            <consortium name="The Broad Institute Genomics Platform"/>
            <consortium name="The Broad Institute Genome Sequencing Center for Infectious Disease"/>
            <person name="Wu L."/>
            <person name="Ma J."/>
        </authorList>
    </citation>
    <scope>NUCLEOTIDE SEQUENCE [LARGE SCALE GENOMIC DNA]</scope>
    <source>
        <strain evidence="6 7">JCM 16227</strain>
    </source>
</reference>
<dbReference type="InterPro" id="IPR027417">
    <property type="entry name" value="P-loop_NTPase"/>
</dbReference>
<sequence length="910" mass="96489">MTSGGTGRDDQQDARRRLTDAMAATMAEAGGLTAEAGRLLGEIDIALSITRTTLDDELAAQRRRLRREKEEAEAQLQADAVRRTRAVGAALRAAAEELAPGAAGAGWAARALSVPQPARAVPSAVRVGTLPGGAPALLPLIGVSGWVVGGSGAEQLIADTVLRLALSAPPESLRVSVFDPMLRGILGFTSLFRDTDPIGYPPAIQTEDGLRKLLSGLIDRIGRAAESMSTAGAADHRDLPLSQAGRLELAVLLDAPSGVTETAADDLNRIVESAAGRGVFLLIASPGYVDGPIRVSDRAQVDVDRGLVRVDAAGEIRSDSFAAVPGLTVRADPSPTPAARNNLIHARAEAIEAAAQGTMTLEAVLAEIDAGWSDRGDDGLSGIFARMPGGLGGLELRSANPPAPNALIGGAVGTGKSNLLLCLIYGLASRYSPREVRFHLLDFKEGVEFARLAPIGDETWLPHVDSLGLESDRAYGVAVLEHLASEFDRRADAFKSAGASSLADYRALTGRDMPRLVLVADEFQVLFEPDDDVAQRAVQLIEHLARKGRAYGVHLVLASQTLSGIQALALKRDAIFGQFHNRISLRNTEHESETILGAGNLAAGDLHGRGQAVFNDDLGHLAANRIGSVVWADPAYLDRLQTELFSRAMADGFTPRRPSTFVSSAYAEWIPADDREIATVGVPISVGGTAQGFSLKRGRLGNVALIGDDLDRTRAVLSSIHASIRASDLASAQWTVIDSSGVGLDDVGPWANEAGIQRISAEEADSFLRTLTARTAVPSSRIERVIILDDPDDIASLVDSDEYPRPIEAVERFIKRSIACGMLFVIRFRSMSSYDARTAGELRDGFRTIVLTEPGSQTDLLAPGTGRMDFSGPRVVVVDRSSGRQDLLVPFDPAALPQNGIEKTEVSIPI</sequence>
<protein>
    <recommendedName>
        <fullName evidence="5">FtsK domain-containing protein</fullName>
    </recommendedName>
</protein>
<feature type="domain" description="FtsK" evidence="5">
    <location>
        <begin position="386"/>
        <end position="594"/>
    </location>
</feature>
<dbReference type="Pfam" id="PF01580">
    <property type="entry name" value="FtsK_SpoIIIE"/>
    <property type="match status" value="1"/>
</dbReference>
<feature type="binding site" evidence="3">
    <location>
        <begin position="410"/>
        <end position="417"/>
    </location>
    <ligand>
        <name>ATP</name>
        <dbReference type="ChEBI" id="CHEBI:30616"/>
    </ligand>
</feature>
<evidence type="ECO:0000313" key="7">
    <source>
        <dbReference type="Proteomes" id="UP001501170"/>
    </source>
</evidence>
<proteinExistence type="predicted"/>
<keyword evidence="1 3" id="KW-0547">Nucleotide-binding</keyword>
<dbReference type="InterPro" id="IPR002543">
    <property type="entry name" value="FtsK_dom"/>
</dbReference>
<evidence type="ECO:0000256" key="3">
    <source>
        <dbReference type="PROSITE-ProRule" id="PRU00289"/>
    </source>
</evidence>
<keyword evidence="4" id="KW-0175">Coiled coil</keyword>
<dbReference type="PANTHER" id="PTHR22683">
    <property type="entry name" value="SPORULATION PROTEIN RELATED"/>
    <property type="match status" value="1"/>
</dbReference>
<name>A0ABN3H410_9ACTN</name>
<dbReference type="PROSITE" id="PS50901">
    <property type="entry name" value="FTSK"/>
    <property type="match status" value="1"/>
</dbReference>
<evidence type="ECO:0000313" key="6">
    <source>
        <dbReference type="EMBL" id="GAA2368180.1"/>
    </source>
</evidence>
<dbReference type="InterPro" id="IPR050206">
    <property type="entry name" value="FtsK/SpoIIIE/SftA"/>
</dbReference>
<evidence type="ECO:0000256" key="2">
    <source>
        <dbReference type="ARBA" id="ARBA00022840"/>
    </source>
</evidence>
<dbReference type="Proteomes" id="UP001501170">
    <property type="component" value="Unassembled WGS sequence"/>
</dbReference>
<dbReference type="SUPFAM" id="SSF52540">
    <property type="entry name" value="P-loop containing nucleoside triphosphate hydrolases"/>
    <property type="match status" value="1"/>
</dbReference>
<feature type="coiled-coil region" evidence="4">
    <location>
        <begin position="51"/>
        <end position="82"/>
    </location>
</feature>
<dbReference type="RefSeq" id="WP_346074764.1">
    <property type="nucleotide sequence ID" value="NZ_BAAARB010000002.1"/>
</dbReference>
<evidence type="ECO:0000259" key="5">
    <source>
        <dbReference type="PROSITE" id="PS50901"/>
    </source>
</evidence>
<keyword evidence="2 3" id="KW-0067">ATP-binding</keyword>
<dbReference type="EMBL" id="BAAARB010000002">
    <property type="protein sequence ID" value="GAA2368180.1"/>
    <property type="molecule type" value="Genomic_DNA"/>
</dbReference>
<comment type="caution">
    <text evidence="6">The sequence shown here is derived from an EMBL/GenBank/DDBJ whole genome shotgun (WGS) entry which is preliminary data.</text>
</comment>